<comment type="caution">
    <text evidence="2">The sequence shown here is derived from an EMBL/GenBank/DDBJ whole genome shotgun (WGS) entry which is preliminary data.</text>
</comment>
<dbReference type="Proteomes" id="UP001196413">
    <property type="component" value="Unassembled WGS sequence"/>
</dbReference>
<protein>
    <recommendedName>
        <fullName evidence="4">Secreted protein</fullName>
    </recommendedName>
</protein>
<proteinExistence type="predicted"/>
<feature type="chain" id="PRO_5042266601" description="Secreted protein" evidence="1">
    <location>
        <begin position="27"/>
        <end position="130"/>
    </location>
</feature>
<reference evidence="2" key="1">
    <citation type="submission" date="2021-06" db="EMBL/GenBank/DDBJ databases">
        <title>Parelaphostrongylus tenuis whole genome reference sequence.</title>
        <authorList>
            <person name="Garwood T.J."/>
            <person name="Larsen P.A."/>
            <person name="Fountain-Jones N.M."/>
            <person name="Garbe J.R."/>
            <person name="Macchietto M.G."/>
            <person name="Kania S.A."/>
            <person name="Gerhold R.W."/>
            <person name="Richards J.E."/>
            <person name="Wolf T.M."/>
        </authorList>
    </citation>
    <scope>NUCLEOTIDE SEQUENCE</scope>
    <source>
        <strain evidence="2">MNPRO001-30</strain>
        <tissue evidence="2">Meninges</tissue>
    </source>
</reference>
<evidence type="ECO:0000313" key="2">
    <source>
        <dbReference type="EMBL" id="KAJ1360736.1"/>
    </source>
</evidence>
<keyword evidence="3" id="KW-1185">Reference proteome</keyword>
<dbReference type="AlphaFoldDB" id="A0AAD5N598"/>
<dbReference type="EMBL" id="JAHQIW010003949">
    <property type="protein sequence ID" value="KAJ1360736.1"/>
    <property type="molecule type" value="Genomic_DNA"/>
</dbReference>
<evidence type="ECO:0000256" key="1">
    <source>
        <dbReference type="SAM" id="SignalP"/>
    </source>
</evidence>
<accession>A0AAD5N598</accession>
<organism evidence="2 3">
    <name type="scientific">Parelaphostrongylus tenuis</name>
    <name type="common">Meningeal worm</name>
    <dbReference type="NCBI Taxonomy" id="148309"/>
    <lineage>
        <taxon>Eukaryota</taxon>
        <taxon>Metazoa</taxon>
        <taxon>Ecdysozoa</taxon>
        <taxon>Nematoda</taxon>
        <taxon>Chromadorea</taxon>
        <taxon>Rhabditida</taxon>
        <taxon>Rhabditina</taxon>
        <taxon>Rhabditomorpha</taxon>
        <taxon>Strongyloidea</taxon>
        <taxon>Metastrongylidae</taxon>
        <taxon>Parelaphostrongylus</taxon>
    </lineage>
</organism>
<feature type="signal peptide" evidence="1">
    <location>
        <begin position="1"/>
        <end position="26"/>
    </location>
</feature>
<name>A0AAD5N598_PARTN</name>
<evidence type="ECO:0008006" key="4">
    <source>
        <dbReference type="Google" id="ProtNLM"/>
    </source>
</evidence>
<evidence type="ECO:0000313" key="3">
    <source>
        <dbReference type="Proteomes" id="UP001196413"/>
    </source>
</evidence>
<keyword evidence="1" id="KW-0732">Signal</keyword>
<gene>
    <name evidence="2" type="ORF">KIN20_019783</name>
</gene>
<sequence length="130" mass="14124">MSVGSFFLADLLSVRVGLIRLHALLAALGESTKSSSEHNQARQPTPRQLIDGFASVRLTSTWRSTSWTSLSWLAVQSVSFFTKCLELALSCTNIAKSVTKRLIAKLQKRSHAISNGSGAANGFQPWTVAF</sequence>